<evidence type="ECO:0000313" key="3">
    <source>
        <dbReference type="Proteomes" id="UP000225706"/>
    </source>
</evidence>
<dbReference type="InterPro" id="IPR043128">
    <property type="entry name" value="Rev_trsase/Diguanyl_cyclase"/>
</dbReference>
<keyword evidence="3" id="KW-1185">Reference proteome</keyword>
<evidence type="ECO:0000313" key="2">
    <source>
        <dbReference type="EMBL" id="PFX11312.1"/>
    </source>
</evidence>
<feature type="compositionally biased region" description="Low complexity" evidence="1">
    <location>
        <begin position="90"/>
        <end position="116"/>
    </location>
</feature>
<protein>
    <submittedName>
        <fullName evidence="2">Uncharacterized protein</fullName>
    </submittedName>
</protein>
<dbReference type="Gene3D" id="3.10.10.10">
    <property type="entry name" value="HIV Type 1 Reverse Transcriptase, subunit A, domain 1"/>
    <property type="match status" value="1"/>
</dbReference>
<dbReference type="PANTHER" id="PTHR47331:SF1">
    <property type="entry name" value="GAG-LIKE PROTEIN"/>
    <property type="match status" value="1"/>
</dbReference>
<accession>A0A2B4R502</accession>
<reference evidence="3" key="1">
    <citation type="journal article" date="2017" name="bioRxiv">
        <title>Comparative analysis of the genomes of Stylophora pistillata and Acropora digitifera provides evidence for extensive differences between species of corals.</title>
        <authorList>
            <person name="Voolstra C.R."/>
            <person name="Li Y."/>
            <person name="Liew Y.J."/>
            <person name="Baumgarten S."/>
            <person name="Zoccola D."/>
            <person name="Flot J.-F."/>
            <person name="Tambutte S."/>
            <person name="Allemand D."/>
            <person name="Aranda M."/>
        </authorList>
    </citation>
    <scope>NUCLEOTIDE SEQUENCE [LARGE SCALE GENOMIC DNA]</scope>
</reference>
<dbReference type="Gene3D" id="3.30.70.270">
    <property type="match status" value="1"/>
</dbReference>
<organism evidence="2 3">
    <name type="scientific">Stylophora pistillata</name>
    <name type="common">Smooth cauliflower coral</name>
    <dbReference type="NCBI Taxonomy" id="50429"/>
    <lineage>
        <taxon>Eukaryota</taxon>
        <taxon>Metazoa</taxon>
        <taxon>Cnidaria</taxon>
        <taxon>Anthozoa</taxon>
        <taxon>Hexacorallia</taxon>
        <taxon>Scleractinia</taxon>
        <taxon>Astrocoeniina</taxon>
        <taxon>Pocilloporidae</taxon>
        <taxon>Stylophora</taxon>
    </lineage>
</organism>
<sequence>MTKLLNEADGLLKAETSDKKRLKAIAVSLDEKLILVKTLDEEIIENCAVEEVEVEIEESDEINSRVIDLLLVLNEATGLMDNKDGLSVVPTTNNDNTTPPCSQQSITPSGSSGTSTLASKNNVQLQSPGSAAYGGFHSFDVASTSHAENMQSSGNSACTSDKASQPRLVYEKFSINIRGLESLGKYPEGGVEMSDLLEVIRQEVEAREIGEGVKTNVSFEKLHPNHHKTPTTNALLYQDGKRFSSSGNQIKCVYCGGLHYSASCENVSDPHARLEILRKGRRCYVCFKPDHHGGSCKRNCGRCQGHHHQSMCRKVVPKNPDYSSSTSGLNDQNSREGQNWTLVSHTRKPITIEIDHTTKPEEGNETPSLGSTVTATSTARAKGSILLQNCYRDSNKRRPIQVHSRNEDEYVEISALNFPVICSPLPKRIDVTKYPHLIDLDLADRSAIDRDSIDILIGSDYYRDIVTGESIRGEFGPTVMNSKFGWLLSGPTEEQHVHEISNVVSNLVICAKPLLNETNEADEITNMLKMFWETESIGITDDIESATHLTLKAKRNEEVSFNGRYYEVALPWKEDCLPCTNNYRMCETRLRSLHHKFKHEPILLHEYDKIIQEQTRTEIVEKVPNLNDTNELNTKRVSYSPHHAVVRKDRETTKVRIVCDGSAKNSEEEPSLNDCLEFGDNYIPHIFHMLTKFRWNAIGLTADIEKAFLMVGIKQEDRDMLRFLWFEDPFAKKPEIAEFRFNRLVFGLRPSPSILGATIKHHLRLCKQSEPEMAEMLERSLYVDDLITRTESDEEALVVYKKSKQTMVEGGFNLRKWNSNSRTLLKAIESVENSSEAKSNQDITTEDDESYAKLPTTPSSSEVKNGTIVKVLGLNWDTESDEYFFDLRELYKYGSSLPATKRSVLKLTAKIFDPIRFLMPFTVGMKILFQELCLDKIDWDSDLKGTLPITWNTLLEELKCLSNVRIPRCYFQSRSVEIELRGFSDASHYIPSRGLSAKELSTDTTWWNGAAFLYELKSEWSVNRSTQSEDKVALEEAGKNPPSVTHSLVNNSDDTPERRINQIIDTRRFHNLTSLLRVTALVIKFARKFKNGVRNESTEEEVSLKATDLKEAENLWIKSVQASSFTKEIEFLQREDHKSTPPTYVTQFGLYLQEGVVRCKGRLNNSPLP</sequence>
<gene>
    <name evidence="2" type="ORF">AWC38_SpisGene25032</name>
</gene>
<feature type="non-terminal residue" evidence="2">
    <location>
        <position position="1169"/>
    </location>
</feature>
<feature type="compositionally biased region" description="Polar residues" evidence="1">
    <location>
        <begin position="321"/>
        <end position="341"/>
    </location>
</feature>
<dbReference type="Proteomes" id="UP000225706">
    <property type="component" value="Unassembled WGS sequence"/>
</dbReference>
<feature type="compositionally biased region" description="Polar residues" evidence="1">
    <location>
        <begin position="365"/>
        <end position="374"/>
    </location>
</feature>
<dbReference type="OrthoDB" id="5989194at2759"/>
<feature type="region of interest" description="Disordered" evidence="1">
    <location>
        <begin position="88"/>
        <end position="118"/>
    </location>
</feature>
<dbReference type="EMBL" id="LSMT01002859">
    <property type="protein sequence ID" value="PFX11312.1"/>
    <property type="molecule type" value="Genomic_DNA"/>
</dbReference>
<name>A0A2B4R502_STYPI</name>
<feature type="region of interest" description="Disordered" evidence="1">
    <location>
        <begin position="355"/>
        <end position="374"/>
    </location>
</feature>
<dbReference type="SUPFAM" id="SSF56672">
    <property type="entry name" value="DNA/RNA polymerases"/>
    <property type="match status" value="1"/>
</dbReference>
<feature type="region of interest" description="Disordered" evidence="1">
    <location>
        <begin position="836"/>
        <end position="860"/>
    </location>
</feature>
<evidence type="ECO:0000256" key="1">
    <source>
        <dbReference type="SAM" id="MobiDB-lite"/>
    </source>
</evidence>
<dbReference type="Pfam" id="PF05380">
    <property type="entry name" value="Peptidase_A17"/>
    <property type="match status" value="1"/>
</dbReference>
<dbReference type="InterPro" id="IPR043502">
    <property type="entry name" value="DNA/RNA_pol_sf"/>
</dbReference>
<dbReference type="PANTHER" id="PTHR47331">
    <property type="entry name" value="PHD-TYPE DOMAIN-CONTAINING PROTEIN"/>
    <property type="match status" value="1"/>
</dbReference>
<comment type="caution">
    <text evidence="2">The sequence shown here is derived from an EMBL/GenBank/DDBJ whole genome shotgun (WGS) entry which is preliminary data.</text>
</comment>
<dbReference type="InterPro" id="IPR008042">
    <property type="entry name" value="Retrotrans_Pao"/>
</dbReference>
<dbReference type="AlphaFoldDB" id="A0A2B4R502"/>
<proteinExistence type="predicted"/>
<feature type="region of interest" description="Disordered" evidence="1">
    <location>
        <begin position="317"/>
        <end position="341"/>
    </location>
</feature>